<gene>
    <name evidence="2" type="ORF">F8O04_09530</name>
</gene>
<dbReference type="Gene3D" id="3.40.30.10">
    <property type="entry name" value="Glutaredoxin"/>
    <property type="match status" value="1"/>
</dbReference>
<dbReference type="AlphaFoldDB" id="A0A6H9WUN0"/>
<keyword evidence="3" id="KW-1185">Reference proteome</keyword>
<sequence>MKELAVIDVDVWADVRCPWCWIGLRRLPRTTTELGEPVRLRRRSFLLEPRGPVSPGQPTAAVATSEWGMTIAQWESKSQRIRAEGRGEGLDINVDGALMFDSSPLHRLLKLVAAAKPSRAGAAWDAAFVAHFGRTENLGDWDVLRSMAAVWGLDPAGVERALVGESFAEDVARDLADAQRLQVNSVPTIVARDGSQISGTASAGELVRFLTGAGSIR</sequence>
<dbReference type="Pfam" id="PF01323">
    <property type="entry name" value="DSBA"/>
    <property type="match status" value="1"/>
</dbReference>
<dbReference type="InterPro" id="IPR036249">
    <property type="entry name" value="Thioredoxin-like_sf"/>
</dbReference>
<organism evidence="2 3">
    <name type="scientific">Pseudoclavibacter endophyticus</name>
    <dbReference type="NCBI Taxonomy" id="1778590"/>
    <lineage>
        <taxon>Bacteria</taxon>
        <taxon>Bacillati</taxon>
        <taxon>Actinomycetota</taxon>
        <taxon>Actinomycetes</taxon>
        <taxon>Micrococcales</taxon>
        <taxon>Microbacteriaceae</taxon>
        <taxon>Pseudoclavibacter</taxon>
    </lineage>
</organism>
<dbReference type="RefSeq" id="WP_158028981.1">
    <property type="nucleotide sequence ID" value="NZ_BMHG01000001.1"/>
</dbReference>
<reference evidence="2 3" key="1">
    <citation type="submission" date="2019-09" db="EMBL/GenBank/DDBJ databases">
        <title>Phylogeny of genus Pseudoclavibacter and closely related genus.</title>
        <authorList>
            <person name="Li Y."/>
        </authorList>
    </citation>
    <scope>NUCLEOTIDE SEQUENCE [LARGE SCALE GENOMIC DNA]</scope>
    <source>
        <strain evidence="2 3">EGI 60007</strain>
    </source>
</reference>
<comment type="caution">
    <text evidence="2">The sequence shown here is derived from an EMBL/GenBank/DDBJ whole genome shotgun (WGS) entry which is preliminary data.</text>
</comment>
<feature type="domain" description="DSBA-like thioredoxin" evidence="1">
    <location>
        <begin position="9"/>
        <end position="206"/>
    </location>
</feature>
<dbReference type="EMBL" id="WBJY01000001">
    <property type="protein sequence ID" value="KAB1650395.1"/>
    <property type="molecule type" value="Genomic_DNA"/>
</dbReference>
<accession>A0A6H9WUN0</accession>
<dbReference type="PANTHER" id="PTHR13887">
    <property type="entry name" value="GLUTATHIONE S-TRANSFERASE KAPPA"/>
    <property type="match status" value="1"/>
</dbReference>
<dbReference type="PANTHER" id="PTHR13887:SF41">
    <property type="entry name" value="THIOREDOXIN SUPERFAMILY PROTEIN"/>
    <property type="match status" value="1"/>
</dbReference>
<evidence type="ECO:0000259" key="1">
    <source>
        <dbReference type="Pfam" id="PF01323"/>
    </source>
</evidence>
<evidence type="ECO:0000313" key="2">
    <source>
        <dbReference type="EMBL" id="KAB1650395.1"/>
    </source>
</evidence>
<dbReference type="GO" id="GO:0016491">
    <property type="term" value="F:oxidoreductase activity"/>
    <property type="evidence" value="ECO:0007669"/>
    <property type="project" value="InterPro"/>
</dbReference>
<evidence type="ECO:0000313" key="3">
    <source>
        <dbReference type="Proteomes" id="UP000431744"/>
    </source>
</evidence>
<dbReference type="SUPFAM" id="SSF52833">
    <property type="entry name" value="Thioredoxin-like"/>
    <property type="match status" value="1"/>
</dbReference>
<dbReference type="OrthoDB" id="9799122at2"/>
<name>A0A6H9WUN0_9MICO</name>
<dbReference type="InterPro" id="IPR001853">
    <property type="entry name" value="DSBA-like_thioredoxin_dom"/>
</dbReference>
<protein>
    <submittedName>
        <fullName evidence="2">DsbA family oxidoreductase</fullName>
    </submittedName>
</protein>
<dbReference type="Proteomes" id="UP000431744">
    <property type="component" value="Unassembled WGS sequence"/>
</dbReference>
<proteinExistence type="predicted"/>